<gene>
    <name evidence="1" type="ORF">LEP1GSC105_0164</name>
</gene>
<dbReference type="EMBL" id="AHNR02000004">
    <property type="protein sequence ID" value="EKR57181.1"/>
    <property type="molecule type" value="Genomic_DNA"/>
</dbReference>
<dbReference type="Proteomes" id="UP000001340">
    <property type="component" value="Unassembled WGS sequence"/>
</dbReference>
<organism evidence="1 2">
    <name type="scientific">Leptospira interrogans str. UI 12758</name>
    <dbReference type="NCBI Taxonomy" id="1049938"/>
    <lineage>
        <taxon>Bacteria</taxon>
        <taxon>Pseudomonadati</taxon>
        <taxon>Spirochaetota</taxon>
        <taxon>Spirochaetia</taxon>
        <taxon>Leptospirales</taxon>
        <taxon>Leptospiraceae</taxon>
        <taxon>Leptospira</taxon>
    </lineage>
</organism>
<protein>
    <recommendedName>
        <fullName evidence="3">ParB-like protein</fullName>
    </recommendedName>
</protein>
<evidence type="ECO:0000313" key="1">
    <source>
        <dbReference type="EMBL" id="EKR57181.1"/>
    </source>
</evidence>
<sequence length="220" mass="25573">MEIFGQINPITISSQKYKQEDGTKKYLIYSGERRFMAARALVKRGLKKYKNIRARTLINDSSHDSLMREVYGTNKDRKNWEESEIIDIIVKEYPKERFLKNMAGAPRLGQKKETPLADEISKIFAVSKATAYRYIEAAIEREGWQKQKNKPEYPLLASSEFSFAEKRAKAYNKALDTLNMAQKEVDLILKDVLDPKNKVMNRKEFEAFAKAVKNKTVRHI</sequence>
<evidence type="ECO:0008006" key="3">
    <source>
        <dbReference type="Google" id="ProtNLM"/>
    </source>
</evidence>
<accession>A0A0E2DCJ2</accession>
<reference evidence="1 2" key="1">
    <citation type="submission" date="2012-10" db="EMBL/GenBank/DDBJ databases">
        <authorList>
            <person name="Harkins D.M."/>
            <person name="Durkin A.S."/>
            <person name="Brinkac L.M."/>
            <person name="Haft D.H."/>
            <person name="Selengut J.D."/>
            <person name="Sanka R."/>
            <person name="DePew J."/>
            <person name="Purushe J."/>
            <person name="Chanthongthip A."/>
            <person name="Lattana O."/>
            <person name="Phetsouvanh R."/>
            <person name="Newton P.N."/>
            <person name="Vinetz J.M."/>
            <person name="Sutton G.G."/>
            <person name="Nierman W.C."/>
            <person name="Fouts D.E."/>
        </authorList>
    </citation>
    <scope>NUCLEOTIDE SEQUENCE [LARGE SCALE GENOMIC DNA]</scope>
    <source>
        <strain evidence="1 2">UI 12758</strain>
    </source>
</reference>
<comment type="caution">
    <text evidence="1">The sequence shown here is derived from an EMBL/GenBank/DDBJ whole genome shotgun (WGS) entry which is preliminary data.</text>
</comment>
<evidence type="ECO:0000313" key="2">
    <source>
        <dbReference type="Proteomes" id="UP000001340"/>
    </source>
</evidence>
<dbReference type="AlphaFoldDB" id="A0A0E2DCJ2"/>
<proteinExistence type="predicted"/>
<name>A0A0E2DCJ2_LEPIR</name>